<dbReference type="SUPFAM" id="SSF53335">
    <property type="entry name" value="S-adenosyl-L-methionine-dependent methyltransferases"/>
    <property type="match status" value="1"/>
</dbReference>
<evidence type="ECO:0000256" key="3">
    <source>
        <dbReference type="ARBA" id="ARBA00022691"/>
    </source>
</evidence>
<dbReference type="InterPro" id="IPR001525">
    <property type="entry name" value="C5_MeTfrase"/>
</dbReference>
<dbReference type="SUPFAM" id="SSF56672">
    <property type="entry name" value="DNA/RNA polymerases"/>
    <property type="match status" value="1"/>
</dbReference>
<dbReference type="PANTHER" id="PTHR37984">
    <property type="entry name" value="PROTEIN CBG26694"/>
    <property type="match status" value="1"/>
</dbReference>
<name>A0A1Y1INW6_KLENI</name>
<evidence type="ECO:0000313" key="8">
    <source>
        <dbReference type="Proteomes" id="UP000054558"/>
    </source>
</evidence>
<accession>A0A1Y1INW6</accession>
<dbReference type="Gene3D" id="3.40.50.150">
    <property type="entry name" value="Vaccinia Virus protein VP39"/>
    <property type="match status" value="1"/>
</dbReference>
<protein>
    <submittedName>
        <fullName evidence="7">DNA/RNA polymerase superfamily protein</fullName>
    </submittedName>
</protein>
<reference evidence="7 8" key="1">
    <citation type="journal article" date="2014" name="Nat. Commun.">
        <title>Klebsormidium flaccidum genome reveals primary factors for plant terrestrial adaptation.</title>
        <authorList>
            <person name="Hori K."/>
            <person name="Maruyama F."/>
            <person name="Fujisawa T."/>
            <person name="Togashi T."/>
            <person name="Yamamoto N."/>
            <person name="Seo M."/>
            <person name="Sato S."/>
            <person name="Yamada T."/>
            <person name="Mori H."/>
            <person name="Tajima N."/>
            <person name="Moriyama T."/>
            <person name="Ikeuchi M."/>
            <person name="Watanabe M."/>
            <person name="Wada H."/>
            <person name="Kobayashi K."/>
            <person name="Saito M."/>
            <person name="Masuda T."/>
            <person name="Sasaki-Sekimoto Y."/>
            <person name="Mashiguchi K."/>
            <person name="Awai K."/>
            <person name="Shimojima M."/>
            <person name="Masuda S."/>
            <person name="Iwai M."/>
            <person name="Nobusawa T."/>
            <person name="Narise T."/>
            <person name="Kondo S."/>
            <person name="Saito H."/>
            <person name="Sato R."/>
            <person name="Murakawa M."/>
            <person name="Ihara Y."/>
            <person name="Oshima-Yamada Y."/>
            <person name="Ohtaka K."/>
            <person name="Satoh M."/>
            <person name="Sonobe K."/>
            <person name="Ishii M."/>
            <person name="Ohtani R."/>
            <person name="Kanamori-Sato M."/>
            <person name="Honoki R."/>
            <person name="Miyazaki D."/>
            <person name="Mochizuki H."/>
            <person name="Umetsu J."/>
            <person name="Higashi K."/>
            <person name="Shibata D."/>
            <person name="Kamiya Y."/>
            <person name="Sato N."/>
            <person name="Nakamura Y."/>
            <person name="Tabata S."/>
            <person name="Ida S."/>
            <person name="Kurokawa K."/>
            <person name="Ohta H."/>
        </authorList>
    </citation>
    <scope>NUCLEOTIDE SEQUENCE [LARGE SCALE GENOMIC DNA]</scope>
    <source>
        <strain evidence="7 8">NIES-2285</strain>
    </source>
</reference>
<evidence type="ECO:0000259" key="5">
    <source>
        <dbReference type="Pfam" id="PF17919"/>
    </source>
</evidence>
<keyword evidence="3" id="KW-0949">S-adenosyl-L-methionine</keyword>
<proteinExistence type="predicted"/>
<sequence length="611" mass="67877">MSSKIAKEAVLMDARVASVMPQIATPVSKPDMQHANFQYYTYRKRLLEELDLSFDESVMALRQKEAPPPPITLSGYANHRPLFQDIMGVCTESAESGLVVVELCAGIMASTEALIRMRIKIKQLHCCENDQTARAVAIARLKMLSGIFPDLLAESAFENRFGLLPHDVKLTNQSHIIALGPLDLVVCGFPCQGFSRASRTAKGLRDPRTAVFVDVVRLVHRIICHQGNCAWLFENVDASDHPDLQTVQDVLGPGRLALKAQPSRAPGPHAVNVVGEPLRAFATFVTYRGSHAYVAGQQSLVRSNCGGMTKPTETEREGAMGFMRGTTVNSAAPPNQEPDVEYLGHGVVHGGTAPMEVKVEAIVMMRSPTEVLELRAVLGTFNYYKKFVEHYSTIAAPLNNLLRNVVAWGWSEACQQAFETLKIKFTEVPILRRPDHKRPFELHTDWSGVGLGAVLVQRDDQGREFVIAYASRSNNRTERNYFNYQGQGVSSGLDKVVPPPEQRANLVKAIHVDVGHYGVSKTYSLLSPTYFWVNMSADVRAEVAKCTVCDRVKASFEVKDPTLKPLPIMGMFYRWPIDGARVRDVLHTVVDMDSSQVWATVVEERARLFRE</sequence>
<dbReference type="STRING" id="105231.A0A1Y1INW6"/>
<dbReference type="AlphaFoldDB" id="A0A1Y1INW6"/>
<gene>
    <name evidence="7" type="ORF">KFL_008530030</name>
</gene>
<keyword evidence="2" id="KW-0808">Transferase</keyword>
<keyword evidence="1" id="KW-0489">Methyltransferase</keyword>
<evidence type="ECO:0000256" key="1">
    <source>
        <dbReference type="ARBA" id="ARBA00022603"/>
    </source>
</evidence>
<dbReference type="EMBL" id="DF237802">
    <property type="protein sequence ID" value="GAQ91782.1"/>
    <property type="molecule type" value="Genomic_DNA"/>
</dbReference>
<keyword evidence="4" id="KW-0511">Multifunctional enzyme</keyword>
<dbReference type="Proteomes" id="UP000054558">
    <property type="component" value="Unassembled WGS sequence"/>
</dbReference>
<dbReference type="Pfam" id="PF17919">
    <property type="entry name" value="RT_RNaseH_2"/>
    <property type="match status" value="1"/>
</dbReference>
<evidence type="ECO:0000313" key="7">
    <source>
        <dbReference type="EMBL" id="GAQ91782.1"/>
    </source>
</evidence>
<dbReference type="OrthoDB" id="781466at2759"/>
<dbReference type="PROSITE" id="PS00094">
    <property type="entry name" value="C5_MTASE_1"/>
    <property type="match status" value="1"/>
</dbReference>
<dbReference type="Gene3D" id="1.10.340.70">
    <property type="match status" value="1"/>
</dbReference>
<dbReference type="Gene3D" id="3.30.70.270">
    <property type="match status" value="1"/>
</dbReference>
<feature type="domain" description="Reverse transcriptase/retrotransposon-derived protein RNase H-like" evidence="5">
    <location>
        <begin position="410"/>
        <end position="484"/>
    </location>
</feature>
<keyword evidence="8" id="KW-1185">Reference proteome</keyword>
<evidence type="ECO:0000256" key="4">
    <source>
        <dbReference type="ARBA" id="ARBA00023268"/>
    </source>
</evidence>
<dbReference type="Pfam" id="PF00145">
    <property type="entry name" value="DNA_methylase"/>
    <property type="match status" value="1"/>
</dbReference>
<organism evidence="7 8">
    <name type="scientific">Klebsormidium nitens</name>
    <name type="common">Green alga</name>
    <name type="synonym">Ulothrix nitens</name>
    <dbReference type="NCBI Taxonomy" id="105231"/>
    <lineage>
        <taxon>Eukaryota</taxon>
        <taxon>Viridiplantae</taxon>
        <taxon>Streptophyta</taxon>
        <taxon>Klebsormidiophyceae</taxon>
        <taxon>Klebsormidiales</taxon>
        <taxon>Klebsormidiaceae</taxon>
        <taxon>Klebsormidium</taxon>
    </lineage>
</organism>
<evidence type="ECO:0000256" key="2">
    <source>
        <dbReference type="ARBA" id="ARBA00022679"/>
    </source>
</evidence>
<dbReference type="PANTHER" id="PTHR37984:SF5">
    <property type="entry name" value="PROTEIN NYNRIN-LIKE"/>
    <property type="match status" value="1"/>
</dbReference>
<feature type="domain" description="Integrase zinc-binding" evidence="6">
    <location>
        <begin position="498"/>
        <end position="554"/>
    </location>
</feature>
<dbReference type="InterPro" id="IPR029063">
    <property type="entry name" value="SAM-dependent_MTases_sf"/>
</dbReference>
<dbReference type="InterPro" id="IPR050951">
    <property type="entry name" value="Retrovirus_Pol_polyprotein"/>
</dbReference>
<evidence type="ECO:0000259" key="6">
    <source>
        <dbReference type="Pfam" id="PF17921"/>
    </source>
</evidence>
<dbReference type="GO" id="GO:0008168">
    <property type="term" value="F:methyltransferase activity"/>
    <property type="evidence" value="ECO:0007669"/>
    <property type="project" value="UniProtKB-KW"/>
</dbReference>
<dbReference type="InterPro" id="IPR043128">
    <property type="entry name" value="Rev_trsase/Diguanyl_cyclase"/>
</dbReference>
<dbReference type="InterPro" id="IPR043502">
    <property type="entry name" value="DNA/RNA_pol_sf"/>
</dbReference>
<dbReference type="InterPro" id="IPR041577">
    <property type="entry name" value="RT_RNaseH_2"/>
</dbReference>
<dbReference type="FunFam" id="3.30.70.270:FF:000020">
    <property type="entry name" value="Transposon Tf2-6 polyprotein-like Protein"/>
    <property type="match status" value="1"/>
</dbReference>
<dbReference type="InterPro" id="IPR018117">
    <property type="entry name" value="C5_DNA_meth_AS"/>
</dbReference>
<dbReference type="InterPro" id="IPR041588">
    <property type="entry name" value="Integrase_H2C2"/>
</dbReference>
<dbReference type="GO" id="GO:0032259">
    <property type="term" value="P:methylation"/>
    <property type="evidence" value="ECO:0007669"/>
    <property type="project" value="UniProtKB-KW"/>
</dbReference>
<dbReference type="Pfam" id="PF17921">
    <property type="entry name" value="Integrase_H2C2"/>
    <property type="match status" value="1"/>
</dbReference>